<evidence type="ECO:0000256" key="5">
    <source>
        <dbReference type="SAM" id="MobiDB-lite"/>
    </source>
</evidence>
<feature type="non-terminal residue" evidence="7">
    <location>
        <position position="1"/>
    </location>
</feature>
<keyword evidence="3" id="KW-0804">Transcription</keyword>
<dbReference type="PANTHER" id="PTHR31719">
    <property type="entry name" value="NAC TRANSCRIPTION FACTOR 56"/>
    <property type="match status" value="1"/>
</dbReference>
<dbReference type="Pfam" id="PF02365">
    <property type="entry name" value="NAM"/>
    <property type="match status" value="1"/>
</dbReference>
<dbReference type="GO" id="GO:0003677">
    <property type="term" value="F:DNA binding"/>
    <property type="evidence" value="ECO:0007669"/>
    <property type="project" value="UniProtKB-KW"/>
</dbReference>
<reference evidence="7 8" key="1">
    <citation type="journal article" date="2019" name="Sci. Rep.">
        <title>A high-quality genome of Eragrostis curvula grass provides insights into Poaceae evolution and supports new strategies to enhance forage quality.</title>
        <authorList>
            <person name="Carballo J."/>
            <person name="Santos B.A.C.M."/>
            <person name="Zappacosta D."/>
            <person name="Garbus I."/>
            <person name="Selva J.P."/>
            <person name="Gallo C.A."/>
            <person name="Diaz A."/>
            <person name="Albertini E."/>
            <person name="Caccamo M."/>
            <person name="Echenique V."/>
        </authorList>
    </citation>
    <scope>NUCLEOTIDE SEQUENCE [LARGE SCALE GENOMIC DNA]</scope>
    <source>
        <strain evidence="8">cv. Victoria</strain>
        <tissue evidence="7">Leaf</tissue>
    </source>
</reference>
<dbReference type="SUPFAM" id="SSF101941">
    <property type="entry name" value="NAC domain"/>
    <property type="match status" value="1"/>
</dbReference>
<name>A0A5J9WRF9_9POAL</name>
<evidence type="ECO:0000259" key="6">
    <source>
        <dbReference type="PROSITE" id="PS51005"/>
    </source>
</evidence>
<evidence type="ECO:0000256" key="1">
    <source>
        <dbReference type="ARBA" id="ARBA00023015"/>
    </source>
</evidence>
<feature type="region of interest" description="Disordered" evidence="5">
    <location>
        <begin position="187"/>
        <end position="232"/>
    </location>
</feature>
<dbReference type="Gramene" id="TVU50789">
    <property type="protein sequence ID" value="TVU50789"/>
    <property type="gene ID" value="EJB05_02179"/>
</dbReference>
<dbReference type="OrthoDB" id="696608at2759"/>
<proteinExistence type="predicted"/>
<dbReference type="PANTHER" id="PTHR31719:SF43">
    <property type="entry name" value="NAC TRANSCRIPTION FACTOR 56"/>
    <property type="match status" value="1"/>
</dbReference>
<keyword evidence="2" id="KW-0238">DNA-binding</keyword>
<evidence type="ECO:0000313" key="8">
    <source>
        <dbReference type="Proteomes" id="UP000324897"/>
    </source>
</evidence>
<protein>
    <recommendedName>
        <fullName evidence="6">NAC domain-containing protein</fullName>
    </recommendedName>
</protein>
<evidence type="ECO:0000256" key="3">
    <source>
        <dbReference type="ARBA" id="ARBA00023163"/>
    </source>
</evidence>
<dbReference type="AlphaFoldDB" id="A0A5J9WRF9"/>
<comment type="caution">
    <text evidence="7">The sequence shown here is derived from an EMBL/GenBank/DDBJ whole genome shotgun (WGS) entry which is preliminary data.</text>
</comment>
<gene>
    <name evidence="7" type="ORF">EJB05_02179</name>
</gene>
<dbReference type="InterPro" id="IPR003441">
    <property type="entry name" value="NAC-dom"/>
</dbReference>
<evidence type="ECO:0000256" key="2">
    <source>
        <dbReference type="ARBA" id="ARBA00023125"/>
    </source>
</evidence>
<sequence length="377" mass="41610">MEMAALRERMLQLGFRFNPTPQEAVTHTLPRLIAGEPLHPAIRPYLHQTDIYACEPGVLAAHFQPTPRTGDRFFFTSCKRQPQKAGKSSRAVRAAGPGAWHSQGNTTDVKDGAGIKIGEVKKLRYKKGGKFTDWLMDEFSCCSEDAVVGDRQRVLCKIYVSPRAGPDSAARQEATAAAFAPPVPEETVVAPKRPAPPVVEQPCPKRPRCTVVPTPPVQAPEPRRSPPQLSIQTSTVVAQAACSPVAARDPFCRESPATAKDDDDFELVKFLEGNLETEQAEEDEAQDDTDCEILTDLESWIRGEGIVNDQTGRIRGSSVMWPCGQFGNGEREQIKHYGEEVNLFVRRHRDDALFLPASKGLYKSNDNVVMSDLAEFL</sequence>
<accession>A0A5J9WRF9</accession>
<dbReference type="Gene3D" id="2.170.150.80">
    <property type="entry name" value="NAC domain"/>
    <property type="match status" value="1"/>
</dbReference>
<keyword evidence="4" id="KW-0539">Nucleus</keyword>
<keyword evidence="8" id="KW-1185">Reference proteome</keyword>
<organism evidence="7 8">
    <name type="scientific">Eragrostis curvula</name>
    <name type="common">weeping love grass</name>
    <dbReference type="NCBI Taxonomy" id="38414"/>
    <lineage>
        <taxon>Eukaryota</taxon>
        <taxon>Viridiplantae</taxon>
        <taxon>Streptophyta</taxon>
        <taxon>Embryophyta</taxon>
        <taxon>Tracheophyta</taxon>
        <taxon>Spermatophyta</taxon>
        <taxon>Magnoliopsida</taxon>
        <taxon>Liliopsida</taxon>
        <taxon>Poales</taxon>
        <taxon>Poaceae</taxon>
        <taxon>PACMAD clade</taxon>
        <taxon>Chloridoideae</taxon>
        <taxon>Eragrostideae</taxon>
        <taxon>Eragrostidinae</taxon>
        <taxon>Eragrostis</taxon>
    </lineage>
</organism>
<dbReference type="InterPro" id="IPR036093">
    <property type="entry name" value="NAC_dom_sf"/>
</dbReference>
<dbReference type="Proteomes" id="UP000324897">
    <property type="component" value="Chromosome 6"/>
</dbReference>
<dbReference type="PROSITE" id="PS51005">
    <property type="entry name" value="NAC"/>
    <property type="match status" value="1"/>
</dbReference>
<dbReference type="EMBL" id="RWGY01000002">
    <property type="protein sequence ID" value="TVU50789.1"/>
    <property type="molecule type" value="Genomic_DNA"/>
</dbReference>
<keyword evidence="1" id="KW-0805">Transcription regulation</keyword>
<feature type="region of interest" description="Disordered" evidence="5">
    <location>
        <begin position="84"/>
        <end position="107"/>
    </location>
</feature>
<feature type="domain" description="NAC" evidence="6">
    <location>
        <begin position="11"/>
        <end position="161"/>
    </location>
</feature>
<dbReference type="GO" id="GO:0006355">
    <property type="term" value="P:regulation of DNA-templated transcription"/>
    <property type="evidence" value="ECO:0007669"/>
    <property type="project" value="InterPro"/>
</dbReference>
<evidence type="ECO:0000313" key="7">
    <source>
        <dbReference type="EMBL" id="TVU50789.1"/>
    </source>
</evidence>
<evidence type="ECO:0000256" key="4">
    <source>
        <dbReference type="ARBA" id="ARBA00023242"/>
    </source>
</evidence>